<protein>
    <recommendedName>
        <fullName evidence="9">Pyroglutamyl-peptidase I</fullName>
        <ecNumber evidence="9">3.4.19.3</ecNumber>
    </recommendedName>
</protein>
<dbReference type="InterPro" id="IPR033694">
    <property type="entry name" value="PGPEP1_Cys_AS"/>
</dbReference>
<dbReference type="PANTHER" id="PTHR23402:SF1">
    <property type="entry name" value="PYROGLUTAMYL-PEPTIDASE I"/>
    <property type="match status" value="1"/>
</dbReference>
<comment type="subcellular location">
    <subcellularLocation>
        <location evidence="3">Cytoplasm</location>
    </subcellularLocation>
</comment>
<dbReference type="STRING" id="640635.SAMN04489806_2946"/>
<dbReference type="InterPro" id="IPR036440">
    <property type="entry name" value="Peptidase_C15-like_sf"/>
</dbReference>
<dbReference type="GO" id="GO:0006508">
    <property type="term" value="P:proteolysis"/>
    <property type="evidence" value="ECO:0007669"/>
    <property type="project" value="UniProtKB-KW"/>
</dbReference>
<name>A0A1H4QXT1_9MICO</name>
<accession>A0A1H4QXT1</accession>
<evidence type="ECO:0000256" key="1">
    <source>
        <dbReference type="ARBA" id="ARBA00001770"/>
    </source>
</evidence>
<dbReference type="InterPro" id="IPR000816">
    <property type="entry name" value="Peptidase_C15"/>
</dbReference>
<dbReference type="AlphaFoldDB" id="A0A1H4QXT1"/>
<evidence type="ECO:0000256" key="5">
    <source>
        <dbReference type="ARBA" id="ARBA00022490"/>
    </source>
</evidence>
<evidence type="ECO:0000256" key="9">
    <source>
        <dbReference type="PROSITE-ProRule" id="PRU10076"/>
    </source>
</evidence>
<dbReference type="InterPro" id="IPR029762">
    <property type="entry name" value="PGP-I_bact-type"/>
</dbReference>
<dbReference type="Gene3D" id="3.40.630.20">
    <property type="entry name" value="Peptidase C15, pyroglutamyl peptidase I-like"/>
    <property type="match status" value="1"/>
</dbReference>
<evidence type="ECO:0000256" key="7">
    <source>
        <dbReference type="ARBA" id="ARBA00022801"/>
    </source>
</evidence>
<evidence type="ECO:0000256" key="4">
    <source>
        <dbReference type="ARBA" id="ARBA00006641"/>
    </source>
</evidence>
<dbReference type="Pfam" id="PF01470">
    <property type="entry name" value="Peptidase_C15"/>
    <property type="match status" value="1"/>
</dbReference>
<evidence type="ECO:0000313" key="11">
    <source>
        <dbReference type="EMBL" id="SEC24392.1"/>
    </source>
</evidence>
<dbReference type="PRINTS" id="PR00706">
    <property type="entry name" value="PYROGLUPTASE"/>
</dbReference>
<reference evidence="11 12" key="1">
    <citation type="submission" date="2016-10" db="EMBL/GenBank/DDBJ databases">
        <authorList>
            <person name="de Groot N.N."/>
        </authorList>
    </citation>
    <scope>NUCLEOTIDE SEQUENCE [LARGE SCALE GENOMIC DNA]</scope>
    <source>
        <strain evidence="11 12">DSM 21799</strain>
    </source>
</reference>
<dbReference type="GO" id="GO:0005829">
    <property type="term" value="C:cytosol"/>
    <property type="evidence" value="ECO:0007669"/>
    <property type="project" value="InterPro"/>
</dbReference>
<dbReference type="InterPro" id="IPR033693">
    <property type="entry name" value="PGPEP1_Glu_AS"/>
</dbReference>
<keyword evidence="5" id="KW-0963">Cytoplasm</keyword>
<gene>
    <name evidence="11" type="ORF">SAMN04489806_2946</name>
</gene>
<dbReference type="PANTHER" id="PTHR23402">
    <property type="entry name" value="PROTEASE FAMILY C15 PYROGLUTAMYL-PEPTIDASE I-RELATED"/>
    <property type="match status" value="1"/>
</dbReference>
<dbReference type="OrthoDB" id="9779738at2"/>
<dbReference type="RefSeq" id="WP_091186163.1">
    <property type="nucleotide sequence ID" value="NZ_FNRY01000001.1"/>
</dbReference>
<evidence type="ECO:0000256" key="3">
    <source>
        <dbReference type="ARBA" id="ARBA00004496"/>
    </source>
</evidence>
<comment type="similarity">
    <text evidence="4">Belongs to the peptidase C15 family.</text>
</comment>
<keyword evidence="7" id="KW-0378">Hydrolase</keyword>
<dbReference type="GO" id="GO:0016920">
    <property type="term" value="F:pyroglutamyl-peptidase activity"/>
    <property type="evidence" value="ECO:0007669"/>
    <property type="project" value="UniProtKB-EC"/>
</dbReference>
<feature type="active site" evidence="9">
    <location>
        <position position="79"/>
    </location>
</feature>
<dbReference type="SUPFAM" id="SSF53182">
    <property type="entry name" value="Pyrrolidone carboxyl peptidase (pyroglutamate aminopeptidase)"/>
    <property type="match status" value="1"/>
</dbReference>
<keyword evidence="8" id="KW-0788">Thiol protease</keyword>
<dbReference type="InterPro" id="IPR016125">
    <property type="entry name" value="Peptidase_C15-like"/>
</dbReference>
<keyword evidence="12" id="KW-1185">Reference proteome</keyword>
<dbReference type="PIRSF" id="PIRSF015592">
    <property type="entry name" value="Prld-crbxl_pptds"/>
    <property type="match status" value="1"/>
</dbReference>
<dbReference type="NCBIfam" id="TIGR00504">
    <property type="entry name" value="pyro_pdase"/>
    <property type="match status" value="1"/>
</dbReference>
<evidence type="ECO:0000256" key="10">
    <source>
        <dbReference type="PROSITE-ProRule" id="PRU10077"/>
    </source>
</evidence>
<evidence type="ECO:0000256" key="8">
    <source>
        <dbReference type="ARBA" id="ARBA00022807"/>
    </source>
</evidence>
<evidence type="ECO:0000313" key="12">
    <source>
        <dbReference type="Proteomes" id="UP000199183"/>
    </source>
</evidence>
<dbReference type="PROSITE" id="PS01334">
    <property type="entry name" value="PYRASE_CYS"/>
    <property type="match status" value="1"/>
</dbReference>
<sequence>MSSVLVTGFEPFGGASVNASWEAVRRLPLRIRNADIHRELIPCTFAGSASAVHAALERHRPDVVVCVGEAGSRTRVSIERVAVNLDDARIPDNAGQQPLDAPIDAAGPAAYFSRMPVKACALAVDRSGVPAEVSLTAGSYVCNHVFYRLMRMLEKELPHVVGGFVHVPRGETIGPDAAERALRAIIETVLERGSEDLPLRGGRED</sequence>
<evidence type="ECO:0000256" key="6">
    <source>
        <dbReference type="ARBA" id="ARBA00022670"/>
    </source>
</evidence>
<dbReference type="NCBIfam" id="NF009676">
    <property type="entry name" value="PRK13197.1"/>
    <property type="match status" value="1"/>
</dbReference>
<dbReference type="Proteomes" id="UP000199183">
    <property type="component" value="Unassembled WGS sequence"/>
</dbReference>
<dbReference type="EC" id="3.4.19.3" evidence="9"/>
<comment type="catalytic activity">
    <reaction evidence="1 9">
        <text>Release of an N-terminal pyroglutamyl group from a polypeptide, the second amino acid generally not being Pro.</text>
        <dbReference type="EC" id="3.4.19.3"/>
    </reaction>
</comment>
<keyword evidence="6" id="KW-0645">Protease</keyword>
<dbReference type="CDD" id="cd00501">
    <property type="entry name" value="Peptidase_C15"/>
    <property type="match status" value="1"/>
</dbReference>
<organism evidence="11 12">
    <name type="scientific">Paramicrobacterium humi</name>
    <dbReference type="NCBI Taxonomy" id="640635"/>
    <lineage>
        <taxon>Bacteria</taxon>
        <taxon>Bacillati</taxon>
        <taxon>Actinomycetota</taxon>
        <taxon>Actinomycetes</taxon>
        <taxon>Micrococcales</taxon>
        <taxon>Microbacteriaceae</taxon>
        <taxon>Paramicrobacterium</taxon>
    </lineage>
</organism>
<comment type="function">
    <text evidence="2">Removes 5-oxoproline from various penultimate amino acid residues except L-proline.</text>
</comment>
<proteinExistence type="inferred from homology"/>
<dbReference type="PROSITE" id="PS01333">
    <property type="entry name" value="PYRASE_GLU"/>
    <property type="match status" value="1"/>
</dbReference>
<evidence type="ECO:0000256" key="2">
    <source>
        <dbReference type="ARBA" id="ARBA00002280"/>
    </source>
</evidence>
<feature type="active site" evidence="10">
    <location>
        <position position="142"/>
    </location>
</feature>
<dbReference type="EMBL" id="FNRY01000001">
    <property type="protein sequence ID" value="SEC24392.1"/>
    <property type="molecule type" value="Genomic_DNA"/>
</dbReference>